<comment type="caution">
    <text evidence="1">The sequence shown here is derived from an EMBL/GenBank/DDBJ whole genome shotgun (WGS) entry which is preliminary data.</text>
</comment>
<name>A0A8S9RRL7_BRACR</name>
<organism evidence="1 2">
    <name type="scientific">Brassica cretica</name>
    <name type="common">Mustard</name>
    <dbReference type="NCBI Taxonomy" id="69181"/>
    <lineage>
        <taxon>Eukaryota</taxon>
        <taxon>Viridiplantae</taxon>
        <taxon>Streptophyta</taxon>
        <taxon>Embryophyta</taxon>
        <taxon>Tracheophyta</taxon>
        <taxon>Spermatophyta</taxon>
        <taxon>Magnoliopsida</taxon>
        <taxon>eudicotyledons</taxon>
        <taxon>Gunneridae</taxon>
        <taxon>Pentapetalae</taxon>
        <taxon>rosids</taxon>
        <taxon>malvids</taxon>
        <taxon>Brassicales</taxon>
        <taxon>Brassicaceae</taxon>
        <taxon>Brassiceae</taxon>
        <taxon>Brassica</taxon>
    </lineage>
</organism>
<proteinExistence type="predicted"/>
<dbReference type="PANTHER" id="PTHR44102">
    <property type="entry name" value="PROTEIN NPG1"/>
    <property type="match status" value="1"/>
</dbReference>
<reference evidence="1" key="1">
    <citation type="submission" date="2019-12" db="EMBL/GenBank/DDBJ databases">
        <title>Genome sequencing and annotation of Brassica cretica.</title>
        <authorList>
            <person name="Studholme D.J."/>
            <person name="Sarris P."/>
        </authorList>
    </citation>
    <scope>NUCLEOTIDE SEQUENCE</scope>
    <source>
        <strain evidence="1">PFS-109/04</strain>
        <tissue evidence="1">Leaf</tissue>
    </source>
</reference>
<dbReference type="Proteomes" id="UP000712600">
    <property type="component" value="Unassembled WGS sequence"/>
</dbReference>
<gene>
    <name evidence="1" type="ORF">F2Q69_00028065</name>
</gene>
<dbReference type="OrthoDB" id="29013at2759"/>
<accession>A0A8S9RRL7</accession>
<evidence type="ECO:0000313" key="2">
    <source>
        <dbReference type="Proteomes" id="UP000712600"/>
    </source>
</evidence>
<protein>
    <submittedName>
        <fullName evidence="1">Uncharacterized protein</fullName>
    </submittedName>
</protein>
<sequence>MVGGVSTRGWKYLGIVLSPEKRLKDAEPILDFTKEEAPDIEKLDLLKSKAVLQMVQEQPKQALKTCRNMSGEGKIHLLLLYQRLQ</sequence>
<dbReference type="PANTHER" id="PTHR44102:SF4">
    <property type="entry name" value="PROTEIN NPGR1"/>
    <property type="match status" value="1"/>
</dbReference>
<dbReference type="AlphaFoldDB" id="A0A8S9RRL7"/>
<dbReference type="EMBL" id="QGKX02000088">
    <property type="protein sequence ID" value="KAF3583256.1"/>
    <property type="molecule type" value="Genomic_DNA"/>
</dbReference>
<evidence type="ECO:0000313" key="1">
    <source>
        <dbReference type="EMBL" id="KAF3583256.1"/>
    </source>
</evidence>
<dbReference type="InterPro" id="IPR043376">
    <property type="entry name" value="NPG1-like"/>
</dbReference>